<dbReference type="InterPro" id="IPR036390">
    <property type="entry name" value="WH_DNA-bd_sf"/>
</dbReference>
<protein>
    <submittedName>
        <fullName evidence="6">IclR family transcriptional regulator</fullName>
    </submittedName>
</protein>
<name>A0A418VJV2_RHOPL</name>
<dbReference type="PROSITE" id="PS51077">
    <property type="entry name" value="HTH_ICLR"/>
    <property type="match status" value="1"/>
</dbReference>
<keyword evidence="2" id="KW-0238">DNA-binding</keyword>
<sequence length="258" mass="27183">MVSAGKTPTGSQTVARALAVLELLGREGELGVRELGRQLGVAPSIAQRLINTLSEAGFVEKSLGNSKWKIGYKAFQIGSAFLASTDLNAATAPELHLLAEQHQVNSFLGVLRGKDVVYLAAVQSGGPISITNAPGSRTYIHSTALGKALLLDSTDDDVQTLLGTGPLKQLTKKTKRSVSAVLKDLREGRRLGYVICDEENLDNVFAVGAPVRDASGGIIAALSGAVPRQRLSARAIEELCELVKASATRASRRLGSLK</sequence>
<dbReference type="PANTHER" id="PTHR30136:SF24">
    <property type="entry name" value="HTH-TYPE TRANSCRIPTIONAL REPRESSOR ALLR"/>
    <property type="match status" value="1"/>
</dbReference>
<feature type="domain" description="HTH iclR-type" evidence="4">
    <location>
        <begin position="11"/>
        <end position="72"/>
    </location>
</feature>
<organism evidence="6 7">
    <name type="scientific">Rhodopseudomonas palustris</name>
    <dbReference type="NCBI Taxonomy" id="1076"/>
    <lineage>
        <taxon>Bacteria</taxon>
        <taxon>Pseudomonadati</taxon>
        <taxon>Pseudomonadota</taxon>
        <taxon>Alphaproteobacteria</taxon>
        <taxon>Hyphomicrobiales</taxon>
        <taxon>Nitrobacteraceae</taxon>
        <taxon>Rhodopseudomonas</taxon>
    </lineage>
</organism>
<evidence type="ECO:0000259" key="5">
    <source>
        <dbReference type="PROSITE" id="PS51078"/>
    </source>
</evidence>
<gene>
    <name evidence="6" type="ORF">D4Q52_07020</name>
</gene>
<evidence type="ECO:0000259" key="4">
    <source>
        <dbReference type="PROSITE" id="PS51077"/>
    </source>
</evidence>
<dbReference type="Pfam" id="PF09339">
    <property type="entry name" value="HTH_IclR"/>
    <property type="match status" value="1"/>
</dbReference>
<dbReference type="PROSITE" id="PS51078">
    <property type="entry name" value="ICLR_ED"/>
    <property type="match status" value="1"/>
</dbReference>
<dbReference type="RefSeq" id="WP_119855875.1">
    <property type="nucleotide sequence ID" value="NZ_QYYD01000005.1"/>
</dbReference>
<dbReference type="GO" id="GO:0003700">
    <property type="term" value="F:DNA-binding transcription factor activity"/>
    <property type="evidence" value="ECO:0007669"/>
    <property type="project" value="TreeGrafter"/>
</dbReference>
<keyword evidence="1" id="KW-0805">Transcription regulation</keyword>
<evidence type="ECO:0000256" key="1">
    <source>
        <dbReference type="ARBA" id="ARBA00023015"/>
    </source>
</evidence>
<dbReference type="InterPro" id="IPR005471">
    <property type="entry name" value="Tscrpt_reg_IclR_N"/>
</dbReference>
<dbReference type="SUPFAM" id="SSF46785">
    <property type="entry name" value="Winged helix' DNA-binding domain"/>
    <property type="match status" value="1"/>
</dbReference>
<dbReference type="OrthoDB" id="6811967at2"/>
<dbReference type="GO" id="GO:0045892">
    <property type="term" value="P:negative regulation of DNA-templated transcription"/>
    <property type="evidence" value="ECO:0007669"/>
    <property type="project" value="TreeGrafter"/>
</dbReference>
<proteinExistence type="predicted"/>
<feature type="domain" description="IclR-ED" evidence="5">
    <location>
        <begin position="73"/>
        <end position="256"/>
    </location>
</feature>
<dbReference type="SMART" id="SM00346">
    <property type="entry name" value="HTH_ICLR"/>
    <property type="match status" value="1"/>
</dbReference>
<dbReference type="Gene3D" id="1.10.10.10">
    <property type="entry name" value="Winged helix-like DNA-binding domain superfamily/Winged helix DNA-binding domain"/>
    <property type="match status" value="1"/>
</dbReference>
<dbReference type="InterPro" id="IPR014757">
    <property type="entry name" value="Tscrpt_reg_IclR_C"/>
</dbReference>
<dbReference type="InterPro" id="IPR029016">
    <property type="entry name" value="GAF-like_dom_sf"/>
</dbReference>
<dbReference type="PANTHER" id="PTHR30136">
    <property type="entry name" value="HELIX-TURN-HELIX TRANSCRIPTIONAL REGULATOR, ICLR FAMILY"/>
    <property type="match status" value="1"/>
</dbReference>
<evidence type="ECO:0000256" key="3">
    <source>
        <dbReference type="ARBA" id="ARBA00023163"/>
    </source>
</evidence>
<dbReference type="EMBL" id="QYYD01000005">
    <property type="protein sequence ID" value="RJF76405.1"/>
    <property type="molecule type" value="Genomic_DNA"/>
</dbReference>
<dbReference type="Pfam" id="PF01614">
    <property type="entry name" value="IclR_C"/>
    <property type="match status" value="1"/>
</dbReference>
<dbReference type="Proteomes" id="UP000285523">
    <property type="component" value="Unassembled WGS sequence"/>
</dbReference>
<evidence type="ECO:0000313" key="7">
    <source>
        <dbReference type="Proteomes" id="UP000285523"/>
    </source>
</evidence>
<reference evidence="6 7" key="1">
    <citation type="submission" date="2018-09" db="EMBL/GenBank/DDBJ databases">
        <title>Draft genome sequence of Rhodopseudomonas palustris 2.1.18.</title>
        <authorList>
            <person name="Robertson S.L."/>
            <person name="Meyer T.E."/>
            <person name="Kyndt J.A."/>
        </authorList>
    </citation>
    <scope>NUCLEOTIDE SEQUENCE [LARGE SCALE GENOMIC DNA]</scope>
    <source>
        <strain evidence="6 7">2.1.18</strain>
    </source>
</reference>
<evidence type="ECO:0000313" key="6">
    <source>
        <dbReference type="EMBL" id="RJF76405.1"/>
    </source>
</evidence>
<dbReference type="SUPFAM" id="SSF55781">
    <property type="entry name" value="GAF domain-like"/>
    <property type="match status" value="1"/>
</dbReference>
<dbReference type="Gene3D" id="3.30.450.40">
    <property type="match status" value="1"/>
</dbReference>
<accession>A0A418VJV2</accession>
<evidence type="ECO:0000256" key="2">
    <source>
        <dbReference type="ARBA" id="ARBA00023125"/>
    </source>
</evidence>
<dbReference type="InterPro" id="IPR036388">
    <property type="entry name" value="WH-like_DNA-bd_sf"/>
</dbReference>
<dbReference type="GO" id="GO:0003677">
    <property type="term" value="F:DNA binding"/>
    <property type="evidence" value="ECO:0007669"/>
    <property type="project" value="UniProtKB-KW"/>
</dbReference>
<comment type="caution">
    <text evidence="6">The sequence shown here is derived from an EMBL/GenBank/DDBJ whole genome shotgun (WGS) entry which is preliminary data.</text>
</comment>
<keyword evidence="3" id="KW-0804">Transcription</keyword>
<dbReference type="AlphaFoldDB" id="A0A418VJV2"/>
<dbReference type="InterPro" id="IPR050707">
    <property type="entry name" value="HTH_MetabolicPath_Reg"/>
</dbReference>